<evidence type="ECO:0000313" key="3">
    <source>
        <dbReference type="Proteomes" id="UP000295163"/>
    </source>
</evidence>
<dbReference type="InterPro" id="IPR034660">
    <property type="entry name" value="DinB/YfiT-like"/>
</dbReference>
<dbReference type="Pfam" id="PF11716">
    <property type="entry name" value="MDMPI_N"/>
    <property type="match status" value="1"/>
</dbReference>
<dbReference type="SUPFAM" id="SSF109854">
    <property type="entry name" value="DinB/YfiT-like putative metalloenzymes"/>
    <property type="match status" value="1"/>
</dbReference>
<dbReference type="EMBL" id="SMZT01000005">
    <property type="protein sequence ID" value="TDL41869.1"/>
    <property type="molecule type" value="Genomic_DNA"/>
</dbReference>
<gene>
    <name evidence="2" type="ORF">E2R59_11955</name>
</gene>
<dbReference type="Gene3D" id="1.20.120.450">
    <property type="entry name" value="dinb family like domain"/>
    <property type="match status" value="1"/>
</dbReference>
<dbReference type="GO" id="GO:0016853">
    <property type="term" value="F:isomerase activity"/>
    <property type="evidence" value="ECO:0007669"/>
    <property type="project" value="UniProtKB-KW"/>
</dbReference>
<dbReference type="Proteomes" id="UP000295163">
    <property type="component" value="Unassembled WGS sequence"/>
</dbReference>
<evidence type="ECO:0000259" key="1">
    <source>
        <dbReference type="Pfam" id="PF11716"/>
    </source>
</evidence>
<keyword evidence="2" id="KW-0670">Pyruvate</keyword>
<organism evidence="2 3">
    <name type="scientific">Kocuria rosea</name>
    <name type="common">Deinococcus erythromyxa</name>
    <name type="synonym">Micrococcus rubens</name>
    <dbReference type="NCBI Taxonomy" id="1275"/>
    <lineage>
        <taxon>Bacteria</taxon>
        <taxon>Bacillati</taxon>
        <taxon>Actinomycetota</taxon>
        <taxon>Actinomycetes</taxon>
        <taxon>Micrococcales</taxon>
        <taxon>Micrococcaceae</taxon>
        <taxon>Kocuria</taxon>
    </lineage>
</organism>
<reference evidence="2 3" key="1">
    <citation type="submission" date="2019-03" db="EMBL/GenBank/DDBJ databases">
        <title>Genome Sequencing and Assembly of Various Microbes Isolated from Partially Reclaimed Soil and Acid Mine Drainage (AMD) Site.</title>
        <authorList>
            <person name="Steinbock B."/>
            <person name="Bechtold R."/>
            <person name="Sevigny J.L."/>
            <person name="Thomas D."/>
            <person name="Cuthill L.R."/>
            <person name="Aveiro Johannsen E.J."/>
            <person name="Thomas K."/>
            <person name="Ghosh A."/>
        </authorList>
    </citation>
    <scope>NUCLEOTIDE SEQUENCE [LARGE SCALE GENOMIC DNA]</scope>
    <source>
        <strain evidence="2 3">S-A3</strain>
    </source>
</reference>
<dbReference type="AlphaFoldDB" id="A0A4R5YAI4"/>
<protein>
    <submittedName>
        <fullName evidence="2">Maleylpyruvate isomerase family mycothiol-dependent enzyme</fullName>
    </submittedName>
</protein>
<proteinExistence type="predicted"/>
<dbReference type="RefSeq" id="WP_133410759.1">
    <property type="nucleotide sequence ID" value="NZ_SMZT01000005.1"/>
</dbReference>
<dbReference type="Gene3D" id="3.30.1050.20">
    <property type="match status" value="1"/>
</dbReference>
<dbReference type="InterPro" id="IPR017517">
    <property type="entry name" value="Maleyloyr_isom"/>
</dbReference>
<feature type="domain" description="Mycothiol-dependent maleylpyruvate isomerase metal-binding" evidence="1">
    <location>
        <begin position="20"/>
        <end position="156"/>
    </location>
</feature>
<name>A0A4R5YAI4_KOCRO</name>
<keyword evidence="2" id="KW-0413">Isomerase</keyword>
<dbReference type="GO" id="GO:0046872">
    <property type="term" value="F:metal ion binding"/>
    <property type="evidence" value="ECO:0007669"/>
    <property type="project" value="InterPro"/>
</dbReference>
<dbReference type="InterPro" id="IPR036527">
    <property type="entry name" value="SCP2_sterol-bd_dom_sf"/>
</dbReference>
<dbReference type="SUPFAM" id="SSF55718">
    <property type="entry name" value="SCP-like"/>
    <property type="match status" value="1"/>
</dbReference>
<comment type="caution">
    <text evidence="2">The sequence shown here is derived from an EMBL/GenBank/DDBJ whole genome shotgun (WGS) entry which is preliminary data.</text>
</comment>
<dbReference type="GeneID" id="64348132"/>
<sequence length="246" mass="26848">MVARQDLTTDEDLKAQLLLVRRGTAFWSRKVNELTDDELDGPSLLPGWSRRHVIAHVGYNARALTRLVQWANTGVETPMYSSPAARNQEIAYGATLPARALRHLNDHASVSLNVEWRDTPEAAWGHEVRTAQGRTVPATETVWMRNREVWVHAVDLDNGARFSDVPAEVLTRLLKDVTGNWAGQDKDPGLRIQVTDAPELGELGAGAGQDAGILVRGDLAAVAQWASGRGGARLEAGADAANPRWI</sequence>
<dbReference type="InterPro" id="IPR024344">
    <property type="entry name" value="MDMPI_metal-binding"/>
</dbReference>
<dbReference type="NCBIfam" id="TIGR03083">
    <property type="entry name" value="maleylpyruvate isomerase family mycothiol-dependent enzyme"/>
    <property type="match status" value="1"/>
</dbReference>
<accession>A0A4R5YAI4</accession>
<evidence type="ECO:0000313" key="2">
    <source>
        <dbReference type="EMBL" id="TDL41869.1"/>
    </source>
</evidence>